<gene>
    <name evidence="2" type="ORF">FHU41_001028</name>
</gene>
<feature type="transmembrane region" description="Helical" evidence="1">
    <location>
        <begin position="28"/>
        <end position="49"/>
    </location>
</feature>
<proteinExistence type="predicted"/>
<dbReference type="AlphaFoldDB" id="A0A7Y9S7S0"/>
<sequence length="161" mass="17191">MDDSHPAAAPQPALVEASGATESPWLRILLRCLFFTVPAIVLIAIISVFSAGFSGVFSALFGGGLVVLFFAISLLIGHFVGRKNPTAALSAFAVAYVIKFVGFAALLLIIGSPSWLDGLWFFVAALASVLVWQTVEIVVFARTRQQVFNDPVEPEVKPQNG</sequence>
<feature type="transmembrane region" description="Helical" evidence="1">
    <location>
        <begin position="88"/>
        <end position="112"/>
    </location>
</feature>
<dbReference type="Proteomes" id="UP000521748">
    <property type="component" value="Unassembled WGS sequence"/>
</dbReference>
<dbReference type="EMBL" id="JACBYQ010000001">
    <property type="protein sequence ID" value="NYE94807.1"/>
    <property type="molecule type" value="Genomic_DNA"/>
</dbReference>
<keyword evidence="1" id="KW-0472">Membrane</keyword>
<feature type="transmembrane region" description="Helical" evidence="1">
    <location>
        <begin position="118"/>
        <end position="141"/>
    </location>
</feature>
<reference evidence="2 3" key="1">
    <citation type="submission" date="2020-07" db="EMBL/GenBank/DDBJ databases">
        <title>Sequencing the genomes of 1000 actinobacteria strains.</title>
        <authorList>
            <person name="Klenk H.-P."/>
        </authorList>
    </citation>
    <scope>NUCLEOTIDE SEQUENCE [LARGE SCALE GENOMIC DNA]</scope>
    <source>
        <strain evidence="2 3">DSM 102047</strain>
    </source>
</reference>
<evidence type="ECO:0000313" key="2">
    <source>
        <dbReference type="EMBL" id="NYE94807.1"/>
    </source>
</evidence>
<dbReference type="RefSeq" id="WP_179388524.1">
    <property type="nucleotide sequence ID" value="NZ_JACBYQ010000001.1"/>
</dbReference>
<evidence type="ECO:0000256" key="1">
    <source>
        <dbReference type="SAM" id="Phobius"/>
    </source>
</evidence>
<protein>
    <submittedName>
        <fullName evidence="2">ATP synthase protein I</fullName>
    </submittedName>
</protein>
<feature type="transmembrane region" description="Helical" evidence="1">
    <location>
        <begin position="55"/>
        <end position="76"/>
    </location>
</feature>
<keyword evidence="3" id="KW-1185">Reference proteome</keyword>
<keyword evidence="1" id="KW-0812">Transmembrane</keyword>
<comment type="caution">
    <text evidence="2">The sequence shown here is derived from an EMBL/GenBank/DDBJ whole genome shotgun (WGS) entry which is preliminary data.</text>
</comment>
<organism evidence="2 3">
    <name type="scientific">Psychromicrobium silvestre</name>
    <dbReference type="NCBI Taxonomy" id="1645614"/>
    <lineage>
        <taxon>Bacteria</taxon>
        <taxon>Bacillati</taxon>
        <taxon>Actinomycetota</taxon>
        <taxon>Actinomycetes</taxon>
        <taxon>Micrococcales</taxon>
        <taxon>Micrococcaceae</taxon>
        <taxon>Psychromicrobium</taxon>
    </lineage>
</organism>
<name>A0A7Y9S7S0_9MICC</name>
<accession>A0A7Y9S7S0</accession>
<keyword evidence="1" id="KW-1133">Transmembrane helix</keyword>
<evidence type="ECO:0000313" key="3">
    <source>
        <dbReference type="Proteomes" id="UP000521748"/>
    </source>
</evidence>